<comment type="caution">
    <text evidence="2">The sequence shown here is derived from an EMBL/GenBank/DDBJ whole genome shotgun (WGS) entry which is preliminary data.</text>
</comment>
<protein>
    <submittedName>
        <fullName evidence="2">Hint domain-containing protein</fullName>
    </submittedName>
</protein>
<dbReference type="RefSeq" id="WP_350934094.1">
    <property type="nucleotide sequence ID" value="NZ_JAYWLC010000001.1"/>
</dbReference>
<keyword evidence="3" id="KW-1185">Reference proteome</keyword>
<dbReference type="Proteomes" id="UP001438953">
    <property type="component" value="Unassembled WGS sequence"/>
</dbReference>
<evidence type="ECO:0000313" key="2">
    <source>
        <dbReference type="EMBL" id="MER5170268.1"/>
    </source>
</evidence>
<dbReference type="InterPro" id="IPR028992">
    <property type="entry name" value="Hedgehog/Intein_dom"/>
</dbReference>
<name>A0ABV1SBJ1_9RHOB</name>
<dbReference type="EMBL" id="JAYWLC010000001">
    <property type="protein sequence ID" value="MER5170268.1"/>
    <property type="molecule type" value="Genomic_DNA"/>
</dbReference>
<evidence type="ECO:0000313" key="3">
    <source>
        <dbReference type="Proteomes" id="UP001438953"/>
    </source>
</evidence>
<gene>
    <name evidence="2" type="ORF">VSX56_00645</name>
</gene>
<reference evidence="2 3" key="1">
    <citation type="submission" date="2024-06" db="EMBL/GenBank/DDBJ databases">
        <title>Thioclava kandeliae sp. nov. from a rhizosphere soil sample of Kandelia candel in a mangrove.</title>
        <authorList>
            <person name="Mu T."/>
        </authorList>
    </citation>
    <scope>NUCLEOTIDE SEQUENCE [LARGE SCALE GENOMIC DNA]</scope>
    <source>
        <strain evidence="2 3">CPCC 100088</strain>
    </source>
</reference>
<sequence length="172" mass="18058">MEKQAATIVYGLDTAGGAQGVRSAEMVSAVAGIAQGAQIRTLEGDLPIEYLGPGDRIVTRSGMRVLRAVSVQQADRDVLCVTAGSIGHGRPQGPLYVGARTRLRVSGWRAEALYGAAEAEIEAARLCDGTLVQAVSGRSIYLYMLHFDAPETVFAEGVEVAAATVDQPAERA</sequence>
<organism evidence="2 3">
    <name type="scientific">Thioclava kandeliae</name>
    <dbReference type="NCBI Taxonomy" id="3070818"/>
    <lineage>
        <taxon>Bacteria</taxon>
        <taxon>Pseudomonadati</taxon>
        <taxon>Pseudomonadota</taxon>
        <taxon>Alphaproteobacteria</taxon>
        <taxon>Rhodobacterales</taxon>
        <taxon>Paracoccaceae</taxon>
        <taxon>Thioclava</taxon>
    </lineage>
</organism>
<accession>A0ABV1SBJ1</accession>
<evidence type="ECO:0000259" key="1">
    <source>
        <dbReference type="Pfam" id="PF13403"/>
    </source>
</evidence>
<proteinExistence type="predicted"/>
<feature type="domain" description="Hedgehog/Intein (Hint)" evidence="1">
    <location>
        <begin position="34"/>
        <end position="160"/>
    </location>
</feature>
<dbReference type="Pfam" id="PF13403">
    <property type="entry name" value="Hint_2"/>
    <property type="match status" value="1"/>
</dbReference>